<evidence type="ECO:0000313" key="2">
    <source>
        <dbReference type="Proteomes" id="UP000000305"/>
    </source>
</evidence>
<evidence type="ECO:0000313" key="1">
    <source>
        <dbReference type="EMBL" id="EFX77760.1"/>
    </source>
</evidence>
<sequence length="87" mass="9702">MHSLTCRTGRAMHLNKVFSFIAFCRMKVRETEKESRRCSKIEKVTSAAQPLAHGGALSFLTSFVKGFLVQFELLMATTCLSSLASAW</sequence>
<keyword evidence="2" id="KW-1185">Reference proteome</keyword>
<reference evidence="1 2" key="1">
    <citation type="journal article" date="2011" name="Science">
        <title>The ecoresponsive genome of Daphnia pulex.</title>
        <authorList>
            <person name="Colbourne J.K."/>
            <person name="Pfrender M.E."/>
            <person name="Gilbert D."/>
            <person name="Thomas W.K."/>
            <person name="Tucker A."/>
            <person name="Oakley T.H."/>
            <person name="Tokishita S."/>
            <person name="Aerts A."/>
            <person name="Arnold G.J."/>
            <person name="Basu M.K."/>
            <person name="Bauer D.J."/>
            <person name="Caceres C.E."/>
            <person name="Carmel L."/>
            <person name="Casola C."/>
            <person name="Choi J.H."/>
            <person name="Detter J.C."/>
            <person name="Dong Q."/>
            <person name="Dusheyko S."/>
            <person name="Eads B.D."/>
            <person name="Frohlich T."/>
            <person name="Geiler-Samerotte K.A."/>
            <person name="Gerlach D."/>
            <person name="Hatcher P."/>
            <person name="Jogdeo S."/>
            <person name="Krijgsveld J."/>
            <person name="Kriventseva E.V."/>
            <person name="Kultz D."/>
            <person name="Laforsch C."/>
            <person name="Lindquist E."/>
            <person name="Lopez J."/>
            <person name="Manak J.R."/>
            <person name="Muller J."/>
            <person name="Pangilinan J."/>
            <person name="Patwardhan R.P."/>
            <person name="Pitluck S."/>
            <person name="Pritham E.J."/>
            <person name="Rechtsteiner A."/>
            <person name="Rho M."/>
            <person name="Rogozin I.B."/>
            <person name="Sakarya O."/>
            <person name="Salamov A."/>
            <person name="Schaack S."/>
            <person name="Shapiro H."/>
            <person name="Shiga Y."/>
            <person name="Skalitzky C."/>
            <person name="Smith Z."/>
            <person name="Souvorov A."/>
            <person name="Sung W."/>
            <person name="Tang Z."/>
            <person name="Tsuchiya D."/>
            <person name="Tu H."/>
            <person name="Vos H."/>
            <person name="Wang M."/>
            <person name="Wolf Y.I."/>
            <person name="Yamagata H."/>
            <person name="Yamada T."/>
            <person name="Ye Y."/>
            <person name="Shaw J.R."/>
            <person name="Andrews J."/>
            <person name="Crease T.J."/>
            <person name="Tang H."/>
            <person name="Lucas S.M."/>
            <person name="Robertson H.M."/>
            <person name="Bork P."/>
            <person name="Koonin E.V."/>
            <person name="Zdobnov E.M."/>
            <person name="Grigoriev I.V."/>
            <person name="Lynch M."/>
            <person name="Boore J.L."/>
        </authorList>
    </citation>
    <scope>NUCLEOTIDE SEQUENCE [LARGE SCALE GENOMIC DNA]</scope>
</reference>
<proteinExistence type="predicted"/>
<name>E9GRX9_DAPPU</name>
<dbReference type="Proteomes" id="UP000000305">
    <property type="component" value="Unassembled WGS sequence"/>
</dbReference>
<gene>
    <name evidence="1" type="ORF">DAPPUDRAFT_225583</name>
</gene>
<dbReference type="KEGG" id="dpx:DAPPUDRAFT_225583"/>
<dbReference type="HOGENOM" id="CLU_2485593_0_0_1"/>
<accession>E9GRX9</accession>
<dbReference type="InParanoid" id="E9GRX9"/>
<organism evidence="1 2">
    <name type="scientific">Daphnia pulex</name>
    <name type="common">Water flea</name>
    <dbReference type="NCBI Taxonomy" id="6669"/>
    <lineage>
        <taxon>Eukaryota</taxon>
        <taxon>Metazoa</taxon>
        <taxon>Ecdysozoa</taxon>
        <taxon>Arthropoda</taxon>
        <taxon>Crustacea</taxon>
        <taxon>Branchiopoda</taxon>
        <taxon>Diplostraca</taxon>
        <taxon>Cladocera</taxon>
        <taxon>Anomopoda</taxon>
        <taxon>Daphniidae</taxon>
        <taxon>Daphnia</taxon>
    </lineage>
</organism>
<protein>
    <submittedName>
        <fullName evidence="1">Uncharacterized protein</fullName>
    </submittedName>
</protein>
<dbReference type="AlphaFoldDB" id="E9GRX9"/>
<dbReference type="EMBL" id="GL732561">
    <property type="protein sequence ID" value="EFX77760.1"/>
    <property type="molecule type" value="Genomic_DNA"/>
</dbReference>